<keyword evidence="2" id="KW-1185">Reference proteome</keyword>
<dbReference type="Proteomes" id="UP000235116">
    <property type="component" value="Chromosome"/>
</dbReference>
<dbReference type="AlphaFoldDB" id="A0A2K9LMR2"/>
<evidence type="ECO:0000313" key="1">
    <source>
        <dbReference type="EMBL" id="AUM13628.1"/>
    </source>
</evidence>
<proteinExistence type="predicted"/>
<evidence type="ECO:0000313" key="2">
    <source>
        <dbReference type="Proteomes" id="UP000235116"/>
    </source>
</evidence>
<protein>
    <submittedName>
        <fullName evidence="1">Uncharacterized protein</fullName>
    </submittedName>
</protein>
<dbReference type="EMBL" id="CP022684">
    <property type="protein sequence ID" value="AUM13628.1"/>
    <property type="molecule type" value="Genomic_DNA"/>
</dbReference>
<name>A0A2K9LMR2_9GAMM</name>
<dbReference type="InterPro" id="IPR013424">
    <property type="entry name" value="Ice-binding_C"/>
</dbReference>
<organism evidence="1 2">
    <name type="scientific">Ketobacter alkanivorans</name>
    <dbReference type="NCBI Taxonomy" id="1917421"/>
    <lineage>
        <taxon>Bacteria</taxon>
        <taxon>Pseudomonadati</taxon>
        <taxon>Pseudomonadota</taxon>
        <taxon>Gammaproteobacteria</taxon>
        <taxon>Pseudomonadales</taxon>
        <taxon>Ketobacteraceae</taxon>
        <taxon>Ketobacter</taxon>
    </lineage>
</organism>
<dbReference type="RefSeq" id="WP_101895003.1">
    <property type="nucleotide sequence ID" value="NZ_CP022684.1"/>
</dbReference>
<accession>A0A2K9LMR2</accession>
<sequence>MGEYTDNNTWVSAGTIFSGSTALSGSFTYENEATEVGSVPVPGYNNASFTAYQDAFSDIDMVVGGSSVTADSGYGLVGNNVSPTGVPALLDVLLGYSSGSNPATNLSSLTIGDWSLTGFSFVFVNGYNSFVEDDLPLGAPGSSNLMEFMFSNSDGIGRKIRYQLDSIEAASVPVPEPASVFLTALGIAGIWVRKRSAK</sequence>
<gene>
    <name evidence="1" type="ORF">Kalk_14885</name>
</gene>
<reference evidence="2" key="1">
    <citation type="submission" date="2017-08" db="EMBL/GenBank/DDBJ databases">
        <title>Direct submision.</title>
        <authorList>
            <person name="Kim S.-J."/>
            <person name="Rhee S.-K."/>
        </authorList>
    </citation>
    <scope>NUCLEOTIDE SEQUENCE [LARGE SCALE GENOMIC DNA]</scope>
    <source>
        <strain evidence="2">GI5</strain>
    </source>
</reference>
<dbReference type="KEGG" id="kak:Kalk_14885"/>
<dbReference type="NCBIfam" id="TIGR02595">
    <property type="entry name" value="PEP_CTERM"/>
    <property type="match status" value="1"/>
</dbReference>